<dbReference type="PANTHER" id="PTHR10984">
    <property type="entry name" value="ENDOPLASMIC RETICULUM-GOLGI INTERMEDIATE COMPARTMENT PROTEIN"/>
    <property type="match status" value="1"/>
</dbReference>
<name>A0A1E3PJU1_9ASCO</name>
<dbReference type="GO" id="GO:0000139">
    <property type="term" value="C:Golgi membrane"/>
    <property type="evidence" value="ECO:0007669"/>
    <property type="project" value="UniProtKB-SubCell"/>
</dbReference>
<evidence type="ECO:0000259" key="9">
    <source>
        <dbReference type="Pfam" id="PF13850"/>
    </source>
</evidence>
<feature type="transmembrane region" description="Helical" evidence="6">
    <location>
        <begin position="360"/>
        <end position="381"/>
    </location>
</feature>
<comment type="similarity">
    <text evidence="2 6">Belongs to the ERGIC family.</text>
</comment>
<keyword evidence="3 6" id="KW-0812">Transmembrane</keyword>
<dbReference type="GO" id="GO:0005789">
    <property type="term" value="C:endoplasmic reticulum membrane"/>
    <property type="evidence" value="ECO:0007669"/>
    <property type="project" value="UniProtKB-SubCell"/>
</dbReference>
<dbReference type="GO" id="GO:0033116">
    <property type="term" value="C:endoplasmic reticulum-Golgi intermediate compartment membrane"/>
    <property type="evidence" value="ECO:0007669"/>
    <property type="project" value="UniProtKB-SubCell"/>
</dbReference>
<dbReference type="GO" id="GO:0006888">
    <property type="term" value="P:endoplasmic reticulum to Golgi vesicle-mediated transport"/>
    <property type="evidence" value="ECO:0007669"/>
    <property type="project" value="UniProtKB-UniRule"/>
</dbReference>
<dbReference type="Pfam" id="PF13850">
    <property type="entry name" value="ERGIC_N"/>
    <property type="match status" value="1"/>
</dbReference>
<feature type="transmembrane region" description="Helical" evidence="6">
    <location>
        <begin position="20"/>
        <end position="41"/>
    </location>
</feature>
<dbReference type="OrthoDB" id="270930at2759"/>
<proteinExistence type="inferred from homology"/>
<reference evidence="10 11" key="1">
    <citation type="journal article" date="2016" name="Proc. Natl. Acad. Sci. U.S.A.">
        <title>Comparative genomics of biotechnologically important yeasts.</title>
        <authorList>
            <person name="Riley R."/>
            <person name="Haridas S."/>
            <person name="Wolfe K.H."/>
            <person name="Lopes M.R."/>
            <person name="Hittinger C.T."/>
            <person name="Goeker M."/>
            <person name="Salamov A.A."/>
            <person name="Wisecaver J.H."/>
            <person name="Long T.M."/>
            <person name="Calvey C.H."/>
            <person name="Aerts A.L."/>
            <person name="Barry K.W."/>
            <person name="Choi C."/>
            <person name="Clum A."/>
            <person name="Coughlan A.Y."/>
            <person name="Deshpande S."/>
            <person name="Douglass A.P."/>
            <person name="Hanson S.J."/>
            <person name="Klenk H.-P."/>
            <person name="LaButti K.M."/>
            <person name="Lapidus A."/>
            <person name="Lindquist E.A."/>
            <person name="Lipzen A.M."/>
            <person name="Meier-Kolthoff J.P."/>
            <person name="Ohm R.A."/>
            <person name="Otillar R.P."/>
            <person name="Pangilinan J.L."/>
            <person name="Peng Y."/>
            <person name="Rokas A."/>
            <person name="Rosa C.A."/>
            <person name="Scheuner C."/>
            <person name="Sibirny A.A."/>
            <person name="Slot J.C."/>
            <person name="Stielow J.B."/>
            <person name="Sun H."/>
            <person name="Kurtzman C.P."/>
            <person name="Blackwell M."/>
            <person name="Grigoriev I.V."/>
            <person name="Jeffries T.W."/>
        </authorList>
    </citation>
    <scope>NUCLEOTIDE SEQUENCE [LARGE SCALE GENOMIC DNA]</scope>
    <source>
        <strain evidence="10 11">DSM 6958</strain>
    </source>
</reference>
<keyword evidence="6" id="KW-0333">Golgi apparatus</keyword>
<dbReference type="InterPro" id="IPR045888">
    <property type="entry name" value="Erv"/>
</dbReference>
<evidence type="ECO:0000313" key="11">
    <source>
        <dbReference type="Proteomes" id="UP000095009"/>
    </source>
</evidence>
<evidence type="ECO:0000256" key="1">
    <source>
        <dbReference type="ARBA" id="ARBA00004141"/>
    </source>
</evidence>
<evidence type="ECO:0000256" key="5">
    <source>
        <dbReference type="ARBA" id="ARBA00023136"/>
    </source>
</evidence>
<evidence type="ECO:0000256" key="7">
    <source>
        <dbReference type="SAM" id="MobiDB-lite"/>
    </source>
</evidence>
<keyword evidence="11" id="KW-1185">Reference proteome</keyword>
<dbReference type="EMBL" id="KV454410">
    <property type="protein sequence ID" value="ODQ65202.1"/>
    <property type="molecule type" value="Genomic_DNA"/>
</dbReference>
<dbReference type="PANTHER" id="PTHR10984:SF25">
    <property type="entry name" value="ENDOPLASMIC RETICULUM-GOLGI INTERMEDIATE COMPARTMENT PROTEIN 3"/>
    <property type="match status" value="1"/>
</dbReference>
<dbReference type="GO" id="GO:0006890">
    <property type="term" value="P:retrograde vesicle-mediated transport, Golgi to endoplasmic reticulum"/>
    <property type="evidence" value="ECO:0007669"/>
    <property type="project" value="TreeGrafter"/>
</dbReference>
<dbReference type="Proteomes" id="UP000095009">
    <property type="component" value="Unassembled WGS sequence"/>
</dbReference>
<feature type="domain" description="Endoplasmic reticulum vesicle transporter N-terminal" evidence="9">
    <location>
        <begin position="7"/>
        <end position="94"/>
    </location>
</feature>
<evidence type="ECO:0000256" key="2">
    <source>
        <dbReference type="ARBA" id="ARBA00005648"/>
    </source>
</evidence>
<accession>A0A1E3PJU1</accession>
<feature type="domain" description="Endoplasmic reticulum vesicle transporter C-terminal" evidence="8">
    <location>
        <begin position="143"/>
        <end position="382"/>
    </location>
</feature>
<evidence type="ECO:0000256" key="4">
    <source>
        <dbReference type="ARBA" id="ARBA00022989"/>
    </source>
</evidence>
<dbReference type="GO" id="GO:0030134">
    <property type="term" value="C:COPII-coated ER to Golgi transport vesicle"/>
    <property type="evidence" value="ECO:0007669"/>
    <property type="project" value="TreeGrafter"/>
</dbReference>
<keyword evidence="5 6" id="KW-0472">Membrane</keyword>
<sequence length="398" mass="44247">MSKKFLSYDAFSKTVEDARIRTTSGAVVTLVSLITIISLLIGEWIDYRSIVHRAELVVDKARDERLDINLNMTFVNIPCGLLSMDIMDVSGELQASIEDGIIKTRLDEFGNILSHEAMTISNTQNPESKTDEEAGAVDECPPCYGARPEGECCKTCQDVRDAYAAKGWAFHDGSGIAQCERENYGELLNHIKNEGCNVAGQVSVQKVAGNFHFAPGLSYTRDTLHMHDLSLYDKKDYDFNFAHYIHHLSFGPKVDTKITGVDEDSLSFNPLDNTVHMTDQKQFTFRYFVKVVSTTYRDLQGAVIHTNQYSATSHQRPLQGGRDEDHPNTLHSRGGTPGVFFSYDISAMKVLNMEERAKSLGAFLTGTCAIIGGVLTVATVIDRGLWEANKAIKRKKKV</sequence>
<evidence type="ECO:0000259" key="8">
    <source>
        <dbReference type="Pfam" id="PF07970"/>
    </source>
</evidence>
<dbReference type="InterPro" id="IPR012936">
    <property type="entry name" value="Erv_C"/>
</dbReference>
<keyword evidence="4 6" id="KW-1133">Transmembrane helix</keyword>
<keyword evidence="6" id="KW-0813">Transport</keyword>
<dbReference type="Pfam" id="PF07970">
    <property type="entry name" value="COPIIcoated_ERV"/>
    <property type="match status" value="1"/>
</dbReference>
<protein>
    <recommendedName>
        <fullName evidence="6">Endoplasmic reticulum-Golgi intermediate compartment protein</fullName>
    </recommendedName>
</protein>
<gene>
    <name evidence="10" type="ORF">NADFUDRAFT_51797</name>
</gene>
<dbReference type="STRING" id="857566.A0A1E3PJU1"/>
<dbReference type="AlphaFoldDB" id="A0A1E3PJU1"/>
<comment type="subcellular location">
    <subcellularLocation>
        <location evidence="6">Endoplasmic reticulum membrane</location>
        <topology evidence="6">Multi-pass membrane protein</topology>
    </subcellularLocation>
    <subcellularLocation>
        <location evidence="6">Endoplasmic reticulum-Golgi intermediate compartment membrane</location>
        <topology evidence="6">Multi-pass membrane protein</topology>
    </subcellularLocation>
    <subcellularLocation>
        <location evidence="6">Golgi apparatus membrane</location>
        <topology evidence="6">Multi-pass membrane protein</topology>
    </subcellularLocation>
    <subcellularLocation>
        <location evidence="1">Membrane</location>
        <topology evidence="1">Multi-pass membrane protein</topology>
    </subcellularLocation>
</comment>
<organism evidence="10 11">
    <name type="scientific">Nadsonia fulvescens var. elongata DSM 6958</name>
    <dbReference type="NCBI Taxonomy" id="857566"/>
    <lineage>
        <taxon>Eukaryota</taxon>
        <taxon>Fungi</taxon>
        <taxon>Dikarya</taxon>
        <taxon>Ascomycota</taxon>
        <taxon>Saccharomycotina</taxon>
        <taxon>Dipodascomycetes</taxon>
        <taxon>Dipodascales</taxon>
        <taxon>Dipodascales incertae sedis</taxon>
        <taxon>Nadsonia</taxon>
    </lineage>
</organism>
<feature type="region of interest" description="Disordered" evidence="7">
    <location>
        <begin position="310"/>
        <end position="331"/>
    </location>
</feature>
<comment type="function">
    <text evidence="6">Plays a role in transport between endoplasmic reticulum and Golgi.</text>
</comment>
<keyword evidence="6" id="KW-0931">ER-Golgi transport</keyword>
<evidence type="ECO:0000256" key="6">
    <source>
        <dbReference type="RuleBase" id="RU369013"/>
    </source>
</evidence>
<dbReference type="InterPro" id="IPR039542">
    <property type="entry name" value="Erv_N"/>
</dbReference>
<evidence type="ECO:0000313" key="10">
    <source>
        <dbReference type="EMBL" id="ODQ65202.1"/>
    </source>
</evidence>
<evidence type="ECO:0000256" key="3">
    <source>
        <dbReference type="ARBA" id="ARBA00022692"/>
    </source>
</evidence>
<keyword evidence="6" id="KW-0256">Endoplasmic reticulum</keyword>